<keyword evidence="3" id="KW-0472">Membrane</keyword>
<organism evidence="5 6">
    <name type="scientific">Romanomermis culicivorax</name>
    <name type="common">Nematode worm</name>
    <dbReference type="NCBI Taxonomy" id="13658"/>
    <lineage>
        <taxon>Eukaryota</taxon>
        <taxon>Metazoa</taxon>
        <taxon>Ecdysozoa</taxon>
        <taxon>Nematoda</taxon>
        <taxon>Enoplea</taxon>
        <taxon>Dorylaimia</taxon>
        <taxon>Mermithida</taxon>
        <taxon>Mermithoidea</taxon>
        <taxon>Mermithidae</taxon>
        <taxon>Romanomermis</taxon>
    </lineage>
</organism>
<dbReference type="Pfam" id="PF00020">
    <property type="entry name" value="TNFR_c6"/>
    <property type="match status" value="2"/>
</dbReference>
<dbReference type="GO" id="GO:0009986">
    <property type="term" value="C:cell surface"/>
    <property type="evidence" value="ECO:0007669"/>
    <property type="project" value="TreeGrafter"/>
</dbReference>
<keyword evidence="3" id="KW-1133">Transmembrane helix</keyword>
<dbReference type="GO" id="GO:0005886">
    <property type="term" value="C:plasma membrane"/>
    <property type="evidence" value="ECO:0007669"/>
    <property type="project" value="TreeGrafter"/>
</dbReference>
<feature type="transmembrane region" description="Helical" evidence="3">
    <location>
        <begin position="28"/>
        <end position="47"/>
    </location>
</feature>
<dbReference type="SUPFAM" id="SSF57586">
    <property type="entry name" value="TNF receptor-like"/>
    <property type="match status" value="1"/>
</dbReference>
<dbReference type="AlphaFoldDB" id="A0A915KE32"/>
<sequence length="425" mass="47342">MANPDLTSICANSFVALHSFIKYKTMDLKPLIIVSSFLAISFGFVIMEKDSLSEKKSSLKMAELDLLRPRDLLSEVDLIQPIDIVSIVEDDSENSFKNDVIESEYEMINGILCRKCPPGTGLIATCNATHQTVCGSCQAGVSYSSNVPHFRPCSPCSRCGPGMFVDKMCSPELDTFCDWCHGVKNTDYLRTLLAENENFLEKCDVITSLNKLNADELTQDQVHDSSEESEIVTKSVTGQNSSTIDPFIAIDELIIEDSEASEEKNIKQDKIDQVPLVAAKNVEKPVSDNFADDKDIAYKPSVHNYPYEELVHHPNGTLSIIVENRHLILSVACILCFLATLLIFRRRSCHQSKKVKEVWITSTLTDEDDRSISDEIASEDETETDEASAQNSDVNVRENPLLGYLEHEIDCSKIDAHDTTKSVDV</sequence>
<comment type="caution">
    <text evidence="1">Lacks conserved residue(s) required for the propagation of feature annotation.</text>
</comment>
<dbReference type="Gene3D" id="2.10.50.10">
    <property type="entry name" value="Tumor Necrosis Factor Receptor, subunit A, domain 2"/>
    <property type="match status" value="1"/>
</dbReference>
<dbReference type="InterPro" id="IPR052302">
    <property type="entry name" value="Neurotrophin_rcpt-DD"/>
</dbReference>
<feature type="repeat" description="TNFR-Cys" evidence="1">
    <location>
        <begin position="136"/>
        <end position="177"/>
    </location>
</feature>
<keyword evidence="5" id="KW-1185">Reference proteome</keyword>
<reference evidence="6" key="1">
    <citation type="submission" date="2022-11" db="UniProtKB">
        <authorList>
            <consortium name="WormBaseParasite"/>
        </authorList>
    </citation>
    <scope>IDENTIFICATION</scope>
</reference>
<dbReference type="GO" id="GO:0015026">
    <property type="term" value="F:coreceptor activity"/>
    <property type="evidence" value="ECO:0007669"/>
    <property type="project" value="TreeGrafter"/>
</dbReference>
<proteinExistence type="predicted"/>
<dbReference type="Proteomes" id="UP000887565">
    <property type="component" value="Unplaced"/>
</dbReference>
<feature type="transmembrane region" description="Helical" evidence="3">
    <location>
        <begin position="327"/>
        <end position="344"/>
    </location>
</feature>
<protein>
    <submittedName>
        <fullName evidence="6">TNFR-Cys domain-containing protein</fullName>
    </submittedName>
</protein>
<dbReference type="PROSITE" id="PS50050">
    <property type="entry name" value="TNFR_NGFR_2"/>
    <property type="match status" value="1"/>
</dbReference>
<feature type="compositionally biased region" description="Acidic residues" evidence="2">
    <location>
        <begin position="376"/>
        <end position="386"/>
    </location>
</feature>
<dbReference type="SMART" id="SM00208">
    <property type="entry name" value="TNFR"/>
    <property type="match status" value="2"/>
</dbReference>
<dbReference type="GO" id="GO:0005035">
    <property type="term" value="F:death receptor activity"/>
    <property type="evidence" value="ECO:0007669"/>
    <property type="project" value="TreeGrafter"/>
</dbReference>
<dbReference type="PANTHER" id="PTHR46605:SF2">
    <property type="entry name" value="TNFR-CYS DOMAIN-CONTAINING PROTEIN"/>
    <property type="match status" value="1"/>
</dbReference>
<evidence type="ECO:0000313" key="6">
    <source>
        <dbReference type="WBParaSite" id="nRc.2.0.1.t36199-RA"/>
    </source>
</evidence>
<accession>A0A915KE32</accession>
<feature type="disulfide bond" evidence="1">
    <location>
        <begin position="156"/>
        <end position="169"/>
    </location>
</feature>
<feature type="region of interest" description="Disordered" evidence="2">
    <location>
        <begin position="370"/>
        <end position="397"/>
    </location>
</feature>
<evidence type="ECO:0000256" key="3">
    <source>
        <dbReference type="SAM" id="Phobius"/>
    </source>
</evidence>
<evidence type="ECO:0000259" key="4">
    <source>
        <dbReference type="PROSITE" id="PS50050"/>
    </source>
</evidence>
<dbReference type="GO" id="GO:0007266">
    <property type="term" value="P:Rho protein signal transduction"/>
    <property type="evidence" value="ECO:0007669"/>
    <property type="project" value="TreeGrafter"/>
</dbReference>
<dbReference type="InterPro" id="IPR001368">
    <property type="entry name" value="TNFR/NGFR_Cys_rich_reg"/>
</dbReference>
<evidence type="ECO:0000313" key="5">
    <source>
        <dbReference type="Proteomes" id="UP000887565"/>
    </source>
</evidence>
<keyword evidence="1" id="KW-1015">Disulfide bond</keyword>
<dbReference type="GO" id="GO:0048406">
    <property type="term" value="F:nerve growth factor binding"/>
    <property type="evidence" value="ECO:0007669"/>
    <property type="project" value="TreeGrafter"/>
</dbReference>
<evidence type="ECO:0000256" key="2">
    <source>
        <dbReference type="SAM" id="MobiDB-lite"/>
    </source>
</evidence>
<feature type="disulfide bond" evidence="1">
    <location>
        <begin position="159"/>
        <end position="177"/>
    </location>
</feature>
<dbReference type="PROSITE" id="PS00652">
    <property type="entry name" value="TNFR_NGFR_1"/>
    <property type="match status" value="1"/>
</dbReference>
<name>A0A915KE32_ROMCU</name>
<evidence type="ECO:0000256" key="1">
    <source>
        <dbReference type="PROSITE-ProRule" id="PRU00206"/>
    </source>
</evidence>
<feature type="domain" description="TNFR-Cys" evidence="4">
    <location>
        <begin position="136"/>
        <end position="177"/>
    </location>
</feature>
<keyword evidence="3" id="KW-0812">Transmembrane</keyword>
<dbReference type="PANTHER" id="PTHR46605">
    <property type="entry name" value="TUMOR NECROSIS FACTOR RECEPTOR"/>
    <property type="match status" value="1"/>
</dbReference>
<dbReference type="WBParaSite" id="nRc.2.0.1.t36199-RA">
    <property type="protein sequence ID" value="nRc.2.0.1.t36199-RA"/>
    <property type="gene ID" value="nRc.2.0.1.g36199"/>
</dbReference>